<name>A0A7T5R0D6_9BACT</name>
<proteinExistence type="predicted"/>
<sequence length="183" mass="20279">MDKNASSDKPAGGSRVHFPIEGHSIWPVILWVLLFSSMAAIFAIGLTLNMLEIGNLPLDKSAITALVAGFLVLEYVAILKLIVPNMTDYGRYRIYADRVDFFPLVLMGLGVTEQSRPEPVTAFKGVRISICIGKNKPTFYRVDLVHPAKGKTLKLKYFMDMPDARIFACELADAMKLVVMPSD</sequence>
<protein>
    <submittedName>
        <fullName evidence="2">Uncharacterized protein</fullName>
    </submittedName>
</protein>
<accession>A0A7T5R0D6</accession>
<gene>
    <name evidence="2" type="ORF">HYS17_06475</name>
</gene>
<dbReference type="AlphaFoldDB" id="A0A7T5R0D6"/>
<keyword evidence="1" id="KW-1133">Transmembrane helix</keyword>
<dbReference type="Proteomes" id="UP000595362">
    <property type="component" value="Chromosome"/>
</dbReference>
<feature type="transmembrane region" description="Helical" evidence="1">
    <location>
        <begin position="28"/>
        <end position="51"/>
    </location>
</feature>
<keyword evidence="1" id="KW-0812">Transmembrane</keyword>
<evidence type="ECO:0000313" key="2">
    <source>
        <dbReference type="EMBL" id="QQG35212.1"/>
    </source>
</evidence>
<feature type="transmembrane region" description="Helical" evidence="1">
    <location>
        <begin position="63"/>
        <end position="83"/>
    </location>
</feature>
<organism evidence="2 3">
    <name type="scientific">Micavibrio aeruginosavorus</name>
    <dbReference type="NCBI Taxonomy" id="349221"/>
    <lineage>
        <taxon>Bacteria</taxon>
        <taxon>Pseudomonadati</taxon>
        <taxon>Bdellovibrionota</taxon>
        <taxon>Bdellovibrionia</taxon>
        <taxon>Bdellovibrionales</taxon>
        <taxon>Pseudobdellovibrionaceae</taxon>
        <taxon>Micavibrio</taxon>
    </lineage>
</organism>
<keyword evidence="1" id="KW-0472">Membrane</keyword>
<dbReference type="EMBL" id="CP066681">
    <property type="protein sequence ID" value="QQG35212.1"/>
    <property type="molecule type" value="Genomic_DNA"/>
</dbReference>
<reference evidence="2 3" key="1">
    <citation type="submission" date="2020-07" db="EMBL/GenBank/DDBJ databases">
        <title>Huge and variable diversity of episymbiotic CPR bacteria and DPANN archaea in groundwater ecosystems.</title>
        <authorList>
            <person name="He C.Y."/>
            <person name="Keren R."/>
            <person name="Whittaker M."/>
            <person name="Farag I.F."/>
            <person name="Doudna J."/>
            <person name="Cate J.H.D."/>
            <person name="Banfield J.F."/>
        </authorList>
    </citation>
    <scope>NUCLEOTIDE SEQUENCE [LARGE SCALE GENOMIC DNA]</scope>
    <source>
        <strain evidence="2">NC_groundwater_70_Ag_B-0.1um_54_66</strain>
    </source>
</reference>
<evidence type="ECO:0000256" key="1">
    <source>
        <dbReference type="SAM" id="Phobius"/>
    </source>
</evidence>
<evidence type="ECO:0000313" key="3">
    <source>
        <dbReference type="Proteomes" id="UP000595362"/>
    </source>
</evidence>